<dbReference type="PANTHER" id="PTHR43823:SF3">
    <property type="entry name" value="MULTIDRUG EXPORT PROTEIN MEPA"/>
    <property type="match status" value="1"/>
</dbReference>
<evidence type="ECO:0000256" key="9">
    <source>
        <dbReference type="ARBA" id="ARBA00023251"/>
    </source>
</evidence>
<dbReference type="STRING" id="36842.SAMN02194393_03572"/>
<evidence type="ECO:0000256" key="7">
    <source>
        <dbReference type="ARBA" id="ARBA00022989"/>
    </source>
</evidence>
<keyword evidence="9" id="KW-0046">Antibiotic resistance</keyword>
<dbReference type="GO" id="GO:0005886">
    <property type="term" value="C:plasma membrane"/>
    <property type="evidence" value="ECO:0007669"/>
    <property type="project" value="UniProtKB-SubCell"/>
</dbReference>
<dbReference type="InterPro" id="IPR045070">
    <property type="entry name" value="MATE_MepA-like"/>
</dbReference>
<name>A0A1T5LYZ9_9FIRM</name>
<dbReference type="GO" id="GO:0046677">
    <property type="term" value="P:response to antibiotic"/>
    <property type="evidence" value="ECO:0007669"/>
    <property type="project" value="UniProtKB-KW"/>
</dbReference>
<dbReference type="InterPro" id="IPR002528">
    <property type="entry name" value="MATE_fam"/>
</dbReference>
<dbReference type="RefSeq" id="WP_079493397.1">
    <property type="nucleotide sequence ID" value="NZ_FUZT01000009.1"/>
</dbReference>
<dbReference type="AlphaFoldDB" id="A0A1T5LYZ9"/>
<dbReference type="OrthoDB" id="9811110at2"/>
<dbReference type="NCBIfam" id="TIGR00797">
    <property type="entry name" value="matE"/>
    <property type="match status" value="1"/>
</dbReference>
<feature type="transmembrane region" description="Helical" evidence="10">
    <location>
        <begin position="360"/>
        <end position="380"/>
    </location>
</feature>
<evidence type="ECO:0000256" key="3">
    <source>
        <dbReference type="ARBA" id="ARBA00022106"/>
    </source>
</evidence>
<feature type="transmembrane region" description="Helical" evidence="10">
    <location>
        <begin position="195"/>
        <end position="214"/>
    </location>
</feature>
<feature type="transmembrane region" description="Helical" evidence="10">
    <location>
        <begin position="392"/>
        <end position="410"/>
    </location>
</feature>
<evidence type="ECO:0000256" key="2">
    <source>
        <dbReference type="ARBA" id="ARBA00008417"/>
    </source>
</evidence>
<feature type="transmembrane region" description="Helical" evidence="10">
    <location>
        <begin position="16"/>
        <end position="37"/>
    </location>
</feature>
<evidence type="ECO:0000256" key="5">
    <source>
        <dbReference type="ARBA" id="ARBA00022475"/>
    </source>
</evidence>
<keyword evidence="12" id="KW-1185">Reference proteome</keyword>
<dbReference type="GO" id="GO:0042910">
    <property type="term" value="F:xenobiotic transmembrane transporter activity"/>
    <property type="evidence" value="ECO:0007669"/>
    <property type="project" value="InterPro"/>
</dbReference>
<dbReference type="InterPro" id="IPR048279">
    <property type="entry name" value="MdtK-like"/>
</dbReference>
<comment type="subcellular location">
    <subcellularLocation>
        <location evidence="1">Cell membrane</location>
        <topology evidence="1">Multi-pass membrane protein</topology>
    </subcellularLocation>
</comment>
<evidence type="ECO:0000256" key="4">
    <source>
        <dbReference type="ARBA" id="ARBA00022448"/>
    </source>
</evidence>
<dbReference type="Pfam" id="PF01554">
    <property type="entry name" value="MatE"/>
    <property type="match status" value="2"/>
</dbReference>
<dbReference type="GO" id="GO:0015297">
    <property type="term" value="F:antiporter activity"/>
    <property type="evidence" value="ECO:0007669"/>
    <property type="project" value="InterPro"/>
</dbReference>
<feature type="transmembrane region" description="Helical" evidence="10">
    <location>
        <begin position="49"/>
        <end position="73"/>
    </location>
</feature>
<feature type="transmembrane region" description="Helical" evidence="10">
    <location>
        <begin position="234"/>
        <end position="259"/>
    </location>
</feature>
<feature type="transmembrane region" description="Helical" evidence="10">
    <location>
        <begin position="416"/>
        <end position="435"/>
    </location>
</feature>
<feature type="transmembrane region" description="Helical" evidence="10">
    <location>
        <begin position="136"/>
        <end position="157"/>
    </location>
</feature>
<feature type="transmembrane region" description="Helical" evidence="10">
    <location>
        <begin position="271"/>
        <end position="291"/>
    </location>
</feature>
<sequence length="458" mass="49188">MDEKIRIMSEERISKALLKFAIPAIIGLLITAIYNFVDAIFVGGLGTSAMGAAAIAFPISMVIVGLGLTLGSGASSYISRLLGKEDMELANRTASTAVFSSIFLGIIVIVPSLIFLQPLLRSFGATDTILPFAKDYSYIFIGGSIFSVINITMNNIVRAEGAAKISMKALMVGAILNIILDPIFIYSFGLGIKGAAIATVISQVVSMILLLTFFSSDKSSIKISAKYFTLSKEIMLEILKIGMPSLVFQILSSASMGLINSAAVPYGDAAVAAMGIVNRIFAIGSYVIFGFSKGFQPIAGYNYGAKKYSRLKELINISLRWTTGFCLSLAVIQIIFASPIVSIFSDDPLVLKIGARALRAYSMMFPFFGFQMIYMTLFLALGKAREGGVLSLGRQGMFLIPTVLILPRIIGLDGVLFSQAIADFLTTLLTVFFSVKLNDKISSLLEAIPTNANIKKIG</sequence>
<keyword evidence="8 10" id="KW-0472">Membrane</keyword>
<protein>
    <recommendedName>
        <fullName evidence="3">Multidrug export protein MepA</fullName>
    </recommendedName>
</protein>
<evidence type="ECO:0000256" key="1">
    <source>
        <dbReference type="ARBA" id="ARBA00004651"/>
    </source>
</evidence>
<evidence type="ECO:0000313" key="11">
    <source>
        <dbReference type="EMBL" id="SKC81207.1"/>
    </source>
</evidence>
<proteinExistence type="inferred from homology"/>
<gene>
    <name evidence="11" type="ORF">SAMN02194393_03572</name>
</gene>
<accession>A0A1T5LYZ9</accession>
<keyword evidence="4" id="KW-0813">Transport</keyword>
<feature type="transmembrane region" description="Helical" evidence="10">
    <location>
        <begin position="317"/>
        <end position="340"/>
    </location>
</feature>
<reference evidence="11 12" key="1">
    <citation type="submission" date="2017-02" db="EMBL/GenBank/DDBJ databases">
        <authorList>
            <person name="Peterson S.W."/>
        </authorList>
    </citation>
    <scope>NUCLEOTIDE SEQUENCE [LARGE SCALE GENOMIC DNA]</scope>
    <source>
        <strain evidence="11 12">M1</strain>
    </source>
</reference>
<evidence type="ECO:0000256" key="10">
    <source>
        <dbReference type="SAM" id="Phobius"/>
    </source>
</evidence>
<keyword evidence="5" id="KW-1003">Cell membrane</keyword>
<keyword evidence="7 10" id="KW-1133">Transmembrane helix</keyword>
<organism evidence="11 12">
    <name type="scientific">Maledivibacter halophilus</name>
    <dbReference type="NCBI Taxonomy" id="36842"/>
    <lineage>
        <taxon>Bacteria</taxon>
        <taxon>Bacillati</taxon>
        <taxon>Bacillota</taxon>
        <taxon>Clostridia</taxon>
        <taxon>Peptostreptococcales</taxon>
        <taxon>Caminicellaceae</taxon>
        <taxon>Maledivibacter</taxon>
    </lineage>
</organism>
<dbReference type="PIRSF" id="PIRSF006603">
    <property type="entry name" value="DinF"/>
    <property type="match status" value="1"/>
</dbReference>
<dbReference type="Proteomes" id="UP000190285">
    <property type="component" value="Unassembled WGS sequence"/>
</dbReference>
<dbReference type="InterPro" id="IPR051327">
    <property type="entry name" value="MATE_MepA_subfamily"/>
</dbReference>
<keyword evidence="6 10" id="KW-0812">Transmembrane</keyword>
<evidence type="ECO:0000313" key="12">
    <source>
        <dbReference type="Proteomes" id="UP000190285"/>
    </source>
</evidence>
<dbReference type="CDD" id="cd13143">
    <property type="entry name" value="MATE_MepA_like"/>
    <property type="match status" value="1"/>
</dbReference>
<evidence type="ECO:0000256" key="8">
    <source>
        <dbReference type="ARBA" id="ARBA00023136"/>
    </source>
</evidence>
<comment type="similarity">
    <text evidence="2">Belongs to the multi antimicrobial extrusion (MATE) (TC 2.A.66.1) family. MepA subfamily.</text>
</comment>
<dbReference type="PANTHER" id="PTHR43823">
    <property type="entry name" value="SPORULATION PROTEIN YKVU"/>
    <property type="match status" value="1"/>
</dbReference>
<feature type="transmembrane region" description="Helical" evidence="10">
    <location>
        <begin position="94"/>
        <end position="116"/>
    </location>
</feature>
<dbReference type="EMBL" id="FUZT01000009">
    <property type="protein sequence ID" value="SKC81207.1"/>
    <property type="molecule type" value="Genomic_DNA"/>
</dbReference>
<feature type="transmembrane region" description="Helical" evidence="10">
    <location>
        <begin position="169"/>
        <end position="189"/>
    </location>
</feature>
<evidence type="ECO:0000256" key="6">
    <source>
        <dbReference type="ARBA" id="ARBA00022692"/>
    </source>
</evidence>